<dbReference type="Pfam" id="PF22737">
    <property type="entry name" value="NNH6"/>
    <property type="match status" value="1"/>
</dbReference>
<dbReference type="InterPro" id="IPR001646">
    <property type="entry name" value="5peptide_repeat"/>
</dbReference>
<dbReference type="EMBL" id="JAANOW010000001">
    <property type="protein sequence ID" value="NIH94893.1"/>
    <property type="molecule type" value="Genomic_DNA"/>
</dbReference>
<reference evidence="5 6" key="1">
    <citation type="submission" date="2020-03" db="EMBL/GenBank/DDBJ databases">
        <title>Sequencing the genomes of 1000 actinobacteria strains.</title>
        <authorList>
            <person name="Klenk H.-P."/>
        </authorList>
    </citation>
    <scope>NUCLEOTIDE SEQUENCE [LARGE SCALE GENOMIC DNA]</scope>
    <source>
        <strain evidence="5 6">DSM 44556</strain>
    </source>
</reference>
<dbReference type="InterPro" id="IPR011047">
    <property type="entry name" value="Quinoprotein_ADH-like_sf"/>
</dbReference>
<sequence>MIERLADDLTPRQRGRLAELAESIGDDGMIAFSRALEVTTTGSDERARQAAFRQFRKSVRSAASAVGVAFSIEVDGQKIAPTQRRCWFEGTDMAEARLTDMARHEASRGAPSRPVGAHVQEVFDGPPNVLVHACAASEHEHDPKLQEFVGALTTAMAVRSDRQWTVTSDLDIRLGIGNDELMAGADIVVVLVSPALLGGDERQLSRIVAHRRVILVPYYPLPRGPLKKRGLNLDHLLTGKAWCASTPAERRSLLDQVVREITVEADRPMGNGRSAGRSIEQWVLLNTQRRGDVTAHVPGTLRETSLESAAVGLSKERHLGDPTPAIDRLLDWAAGTDEPRLCALLGDVGTGKTTTAKLLTQRLLDERRTSAAVPMPLYFDLRDVPKRVIVANPTLREILDAVLRGTEDTGPHPTVDDVVTCIRQGQCLVIFDGLDEVLVHLPPQEQQLFTRTLWRATADLGSTTMTSDRLRSKLLLTCRTHFFRSIRDEATHFSGQDRESAIGRDHLALLMVPFTEPQIRAYIAANVPDVDVDAVIATIDATHNLRELATRPLTLRMITEQLEYIEQARLDGRTVRAVDLYGAIVSRWLARDEGKHCLLPQHKVLLMEHLAADLWRTGRSGWDIADVEQWLVMFLHSRSDLELHYPQRMPDQWKDDLRTATFLVRRDDDTFEFAHTSLREYFLSQYLVRALTEFSTDPDRLAKTWTMPIPSRETLDFLGQSFAGLAKADRANGFRALASLSGRYQPEASELTFAYGLMCHDQGYPVHRMAAAVLDGAKLRGICIDAPPSRPLDLSGISLRGADLRDAVIRNVRLRNARFDNANLTLSEIHDCDLSRVSLQSATLIGTVFRRCSLGGIDCVGATVYRAQNLRPERTGTLPQPGWLVEHPAAQADPRLSLRSLIGYRGPASAVAYSPNGARLVTAGDDGFVRVWDGATGEGLLTLAGHHGSVSVVIYSPDGSRVVSSGRLDGSVRVWDAATGELQLTFRAHQDGVAALAYSPDGTQLASAGEADESVRVWDAATGELQLTFRAHQDGVAALAYSPDGTQLASGGGADESVRVWNAATGEPLLALHGLNGPVSAVTYSPDGVNLATTGHDGWVRVWDAATGEAVLTFAGHRGWVPAVTYSPDSTRLAIVGRGDGSIQVWDAADGEPLVTFPSGRGAVSTMTYSPDGTRIALAGNAEEAVRVWDATTGEPLLTFPSDRGAVSAMTFSPDGTQLATAGSGDGAIRIWNPATGEPQLTFTAHHGDVSAMTYSPDGTQLATAGSSDGAIRIWNPATGEPQLTFTAHHGDVSAMTYSPDGTQLATAGSSDGAIRIWNPATGEPLLAFTAHRGGVVAVAYSPDGTRLVSGGGYNDPVRVWDAATGRDRLSCAGHRGAVATVAYSPDGKRLISGGKGDGAVRVWDAVTGEELHTFPGHADGVAAAAYSPDGTTLAIASRFNRSVRVCDAATGKTVRSFPGHQDGVEAVTYSPDGTTLAIAAGDGSVRLWNTATSEPLNWRIEHLPEGEVATWHEPSGTLLAASEAAWRWLGWVGVIEGEAVRLPAEAFGALPAM</sequence>
<dbReference type="InterPro" id="IPR001680">
    <property type="entry name" value="WD40_rpt"/>
</dbReference>
<feature type="repeat" description="WD" evidence="3">
    <location>
        <begin position="1029"/>
        <end position="1071"/>
    </location>
</feature>
<dbReference type="Proteomes" id="UP000547444">
    <property type="component" value="Unassembled WGS sequence"/>
</dbReference>
<feature type="repeat" description="WD" evidence="3">
    <location>
        <begin position="943"/>
        <end position="985"/>
    </location>
</feature>
<gene>
    <name evidence="5" type="ORF">FHU31_001849</name>
</gene>
<feature type="repeat" description="WD" evidence="3">
    <location>
        <begin position="1243"/>
        <end position="1285"/>
    </location>
</feature>
<feature type="repeat" description="WD" evidence="3">
    <location>
        <begin position="1114"/>
        <end position="1156"/>
    </location>
</feature>
<feature type="repeat" description="WD" evidence="3">
    <location>
        <begin position="1372"/>
        <end position="1414"/>
    </location>
</feature>
<dbReference type="InterPro" id="IPR054737">
    <property type="entry name" value="NNH6"/>
</dbReference>
<dbReference type="PROSITE" id="PS50294">
    <property type="entry name" value="WD_REPEATS_REGION"/>
    <property type="match status" value="12"/>
</dbReference>
<dbReference type="Pfam" id="PF00805">
    <property type="entry name" value="Pentapeptide"/>
    <property type="match status" value="1"/>
</dbReference>
<comment type="caution">
    <text evidence="5">The sequence shown here is derived from an EMBL/GenBank/DDBJ whole genome shotgun (WGS) entry which is preliminary data.</text>
</comment>
<accession>A0A7X5TY47</accession>
<keyword evidence="6" id="KW-1185">Reference proteome</keyword>
<evidence type="ECO:0000256" key="3">
    <source>
        <dbReference type="PROSITE-ProRule" id="PRU00221"/>
    </source>
</evidence>
<evidence type="ECO:0000256" key="1">
    <source>
        <dbReference type="ARBA" id="ARBA00022574"/>
    </source>
</evidence>
<feature type="repeat" description="WD" evidence="3">
    <location>
        <begin position="1286"/>
        <end position="1328"/>
    </location>
</feature>
<feature type="repeat" description="WD" evidence="3">
    <location>
        <begin position="1329"/>
        <end position="1371"/>
    </location>
</feature>
<dbReference type="PANTHER" id="PTHR19848:SF8">
    <property type="entry name" value="F-BOX AND WD REPEAT DOMAIN CONTAINING 7"/>
    <property type="match status" value="1"/>
</dbReference>
<organism evidence="5 6">
    <name type="scientific">Mycolicibacterium fluoranthenivorans</name>
    <dbReference type="NCBI Taxonomy" id="258505"/>
    <lineage>
        <taxon>Bacteria</taxon>
        <taxon>Bacillati</taxon>
        <taxon>Actinomycetota</taxon>
        <taxon>Actinomycetes</taxon>
        <taxon>Mycobacteriales</taxon>
        <taxon>Mycobacteriaceae</taxon>
        <taxon>Mycolicibacterium</taxon>
    </lineage>
</organism>
<keyword evidence="1 3" id="KW-0853">WD repeat</keyword>
<dbReference type="SMART" id="SM00320">
    <property type="entry name" value="WD40"/>
    <property type="match status" value="14"/>
</dbReference>
<name>A0A7X5TY47_9MYCO</name>
<feature type="repeat" description="WD" evidence="3">
    <location>
        <begin position="1157"/>
        <end position="1199"/>
    </location>
</feature>
<feature type="repeat" description="WD" evidence="3">
    <location>
        <begin position="901"/>
        <end position="942"/>
    </location>
</feature>
<dbReference type="RefSeq" id="WP_167157661.1">
    <property type="nucleotide sequence ID" value="NZ_JAANOW010000001.1"/>
</dbReference>
<feature type="repeat" description="WD" evidence="3">
    <location>
        <begin position="1072"/>
        <end position="1113"/>
    </location>
</feature>
<dbReference type="InterPro" id="IPR003593">
    <property type="entry name" value="AAA+_ATPase"/>
</dbReference>
<dbReference type="Gene3D" id="3.40.50.300">
    <property type="entry name" value="P-loop containing nucleotide triphosphate hydrolases"/>
    <property type="match status" value="1"/>
</dbReference>
<dbReference type="PROSITE" id="PS50837">
    <property type="entry name" value="NACHT"/>
    <property type="match status" value="1"/>
</dbReference>
<dbReference type="InterPro" id="IPR019775">
    <property type="entry name" value="WD40_repeat_CS"/>
</dbReference>
<dbReference type="Pfam" id="PF05729">
    <property type="entry name" value="NACHT"/>
    <property type="match status" value="1"/>
</dbReference>
<evidence type="ECO:0000256" key="2">
    <source>
        <dbReference type="ARBA" id="ARBA00022737"/>
    </source>
</evidence>
<dbReference type="PROSITE" id="PS00678">
    <property type="entry name" value="WD_REPEATS_1"/>
    <property type="match status" value="5"/>
</dbReference>
<dbReference type="SUPFAM" id="SSF52540">
    <property type="entry name" value="P-loop containing nucleoside triphosphate hydrolases"/>
    <property type="match status" value="1"/>
</dbReference>
<dbReference type="InterPro" id="IPR007111">
    <property type="entry name" value="NACHT_NTPase"/>
</dbReference>
<evidence type="ECO:0000313" key="5">
    <source>
        <dbReference type="EMBL" id="NIH94893.1"/>
    </source>
</evidence>
<dbReference type="SUPFAM" id="SSF50998">
    <property type="entry name" value="Quinoprotein alcohol dehydrogenase-like"/>
    <property type="match status" value="2"/>
</dbReference>
<feature type="repeat" description="WD" evidence="3">
    <location>
        <begin position="986"/>
        <end position="1028"/>
    </location>
</feature>
<dbReference type="Gene3D" id="2.130.10.10">
    <property type="entry name" value="YVTN repeat-like/Quinoprotein amine dehydrogenase"/>
    <property type="match status" value="5"/>
</dbReference>
<dbReference type="InterPro" id="IPR015943">
    <property type="entry name" value="WD40/YVTN_repeat-like_dom_sf"/>
</dbReference>
<dbReference type="SMART" id="SM00382">
    <property type="entry name" value="AAA"/>
    <property type="match status" value="1"/>
</dbReference>
<protein>
    <submittedName>
        <fullName evidence="5">WD40 repeat protein</fullName>
    </submittedName>
</protein>
<feature type="repeat" description="WD" evidence="3">
    <location>
        <begin position="1458"/>
        <end position="1499"/>
    </location>
</feature>
<proteinExistence type="predicted"/>
<feature type="repeat" description="WD" evidence="3">
    <location>
        <begin position="1200"/>
        <end position="1242"/>
    </location>
</feature>
<dbReference type="SUPFAM" id="SSF141571">
    <property type="entry name" value="Pentapeptide repeat-like"/>
    <property type="match status" value="1"/>
</dbReference>
<dbReference type="PROSITE" id="PS50082">
    <property type="entry name" value="WD_REPEATS_2"/>
    <property type="match status" value="13"/>
</dbReference>
<evidence type="ECO:0000313" key="6">
    <source>
        <dbReference type="Proteomes" id="UP000547444"/>
    </source>
</evidence>
<feature type="domain" description="NACHT" evidence="4">
    <location>
        <begin position="340"/>
        <end position="480"/>
    </location>
</feature>
<dbReference type="InterPro" id="IPR027417">
    <property type="entry name" value="P-loop_NTPase"/>
</dbReference>
<dbReference type="Pfam" id="PF00400">
    <property type="entry name" value="WD40"/>
    <property type="match status" value="14"/>
</dbReference>
<dbReference type="CDD" id="cd00200">
    <property type="entry name" value="WD40"/>
    <property type="match status" value="2"/>
</dbReference>
<keyword evidence="2" id="KW-0677">Repeat</keyword>
<evidence type="ECO:0000259" key="4">
    <source>
        <dbReference type="PROSITE" id="PS50837"/>
    </source>
</evidence>
<dbReference type="Gene3D" id="2.160.20.80">
    <property type="entry name" value="E3 ubiquitin-protein ligase SopA"/>
    <property type="match status" value="1"/>
</dbReference>
<dbReference type="PANTHER" id="PTHR19848">
    <property type="entry name" value="WD40 REPEAT PROTEIN"/>
    <property type="match status" value="1"/>
</dbReference>